<gene>
    <name evidence="5" type="ORF">E2R66_22320</name>
</gene>
<dbReference type="GO" id="GO:0006310">
    <property type="term" value="P:DNA recombination"/>
    <property type="evidence" value="ECO:0007669"/>
    <property type="project" value="UniProtKB-KW"/>
</dbReference>
<dbReference type="CDD" id="cd00397">
    <property type="entry name" value="DNA_BRE_C"/>
    <property type="match status" value="1"/>
</dbReference>
<evidence type="ECO:0000313" key="5">
    <source>
        <dbReference type="EMBL" id="TFF34413.1"/>
    </source>
</evidence>
<protein>
    <recommendedName>
        <fullName evidence="4">Tyr recombinase domain-containing protein</fullName>
    </recommendedName>
</protein>
<dbReference type="EMBL" id="SOZE01000031">
    <property type="protein sequence ID" value="TFF34413.1"/>
    <property type="molecule type" value="Genomic_DNA"/>
</dbReference>
<keyword evidence="3" id="KW-0233">DNA recombination</keyword>
<dbReference type="InterPro" id="IPR013762">
    <property type="entry name" value="Integrase-like_cat_sf"/>
</dbReference>
<dbReference type="Gene3D" id="1.10.150.130">
    <property type="match status" value="1"/>
</dbReference>
<dbReference type="InterPro" id="IPR011010">
    <property type="entry name" value="DNA_brk_join_enz"/>
</dbReference>
<dbReference type="PANTHER" id="PTHR30349">
    <property type="entry name" value="PHAGE INTEGRASE-RELATED"/>
    <property type="match status" value="1"/>
</dbReference>
<dbReference type="PANTHER" id="PTHR30349:SF41">
    <property type="entry name" value="INTEGRASE_RECOMBINASE PROTEIN MJ0367-RELATED"/>
    <property type="match status" value="1"/>
</dbReference>
<dbReference type="GO" id="GO:0015074">
    <property type="term" value="P:DNA integration"/>
    <property type="evidence" value="ECO:0007669"/>
    <property type="project" value="InterPro"/>
</dbReference>
<dbReference type="AlphaFoldDB" id="A0A4Y8S5Z1"/>
<dbReference type="InterPro" id="IPR002104">
    <property type="entry name" value="Integrase_catalytic"/>
</dbReference>
<proteinExistence type="inferred from homology"/>
<evidence type="ECO:0000256" key="2">
    <source>
        <dbReference type="ARBA" id="ARBA00023125"/>
    </source>
</evidence>
<dbReference type="RefSeq" id="WP_133234924.1">
    <property type="nucleotide sequence ID" value="NZ_SOZE01000031.1"/>
</dbReference>
<evidence type="ECO:0000313" key="6">
    <source>
        <dbReference type="Proteomes" id="UP000297540"/>
    </source>
</evidence>
<feature type="domain" description="Tyr recombinase" evidence="4">
    <location>
        <begin position="217"/>
        <end position="415"/>
    </location>
</feature>
<dbReference type="GO" id="GO:0003677">
    <property type="term" value="F:DNA binding"/>
    <property type="evidence" value="ECO:0007669"/>
    <property type="project" value="UniProtKB-KW"/>
</dbReference>
<reference evidence="5 6" key="1">
    <citation type="journal article" date="2017" name="Int. J. Syst. Evol. Microbiol.">
        <title>Mucilaginibacterpsychrotolerans sp. nov., isolated from peatlands.</title>
        <authorList>
            <person name="Deng Y."/>
            <person name="Shen L."/>
            <person name="Xu B."/>
            <person name="Liu Y."/>
            <person name="Gu Z."/>
            <person name="Liu H."/>
            <person name="Zhou Y."/>
        </authorList>
    </citation>
    <scope>NUCLEOTIDE SEQUENCE [LARGE SCALE GENOMIC DNA]</scope>
    <source>
        <strain evidence="5 6">NH7-4</strain>
    </source>
</reference>
<comment type="similarity">
    <text evidence="1">Belongs to the 'phage' integrase family.</text>
</comment>
<dbReference type="PROSITE" id="PS51898">
    <property type="entry name" value="TYR_RECOMBINASE"/>
    <property type="match status" value="1"/>
</dbReference>
<dbReference type="SUPFAM" id="SSF56349">
    <property type="entry name" value="DNA breaking-rejoining enzymes"/>
    <property type="match status" value="1"/>
</dbReference>
<evidence type="ECO:0000256" key="1">
    <source>
        <dbReference type="ARBA" id="ARBA00008857"/>
    </source>
</evidence>
<keyword evidence="2" id="KW-0238">DNA-binding</keyword>
<organism evidence="5 6">
    <name type="scientific">Mucilaginibacter psychrotolerans</name>
    <dbReference type="NCBI Taxonomy" id="1524096"/>
    <lineage>
        <taxon>Bacteria</taxon>
        <taxon>Pseudomonadati</taxon>
        <taxon>Bacteroidota</taxon>
        <taxon>Sphingobacteriia</taxon>
        <taxon>Sphingobacteriales</taxon>
        <taxon>Sphingobacteriaceae</taxon>
        <taxon>Mucilaginibacter</taxon>
    </lineage>
</organism>
<comment type="caution">
    <text evidence="5">The sequence shown here is derived from an EMBL/GenBank/DDBJ whole genome shotgun (WGS) entry which is preliminary data.</text>
</comment>
<dbReference type="Gene3D" id="1.10.443.10">
    <property type="entry name" value="Intergrase catalytic core"/>
    <property type="match status" value="1"/>
</dbReference>
<name>A0A4Y8S5Z1_9SPHI</name>
<dbReference type="Proteomes" id="UP000297540">
    <property type="component" value="Unassembled WGS sequence"/>
</dbReference>
<dbReference type="InterPro" id="IPR050090">
    <property type="entry name" value="Tyrosine_recombinase_XerCD"/>
</dbReference>
<evidence type="ECO:0000259" key="4">
    <source>
        <dbReference type="PROSITE" id="PS51898"/>
    </source>
</evidence>
<keyword evidence="6" id="KW-1185">Reference proteome</keyword>
<sequence>MKIIDYKEPKLYKDKDNKKWFILYSVKFEGDEKWLPLKEYGKGYYPFTSRNKIADLQEREFQFRKVREAVLNHLKEGKSIKYPETIKSVNEAKIKESKKTAFDENFTLFLRLKGYDNPIPKKERSAEQFKVFYKNQFKPFLQKKGMVNDLTKVSKGDILEFMNAYYLSTDPNIKWSNTTWTLKKALLSSFFQTLVDEDILTENPVKKVKSKPKEATERFKVFSKEERDLLFAHLDKCEYPFLAAAARVIYYSYIRETELTRLKVSDFDLDKRTIRIEANNAKGQKDKLVKWVKMTPQLTDAVRSYLSHFDHQPDWYIFGKKMKPSAFRPSTYWLVLFRRELTALKAEHPKLFTEEGQSLYALKHSGVTDFWYSNIGKYNATTLLGIIQKQCRHETMEMTQRYLKKLEINIEAFDEFVFD</sequence>
<dbReference type="OrthoDB" id="9806835at2"/>
<accession>A0A4Y8S5Z1</accession>
<dbReference type="InterPro" id="IPR010998">
    <property type="entry name" value="Integrase_recombinase_N"/>
</dbReference>
<evidence type="ECO:0000256" key="3">
    <source>
        <dbReference type="ARBA" id="ARBA00023172"/>
    </source>
</evidence>